<dbReference type="KEGG" id="vcn:VOLCADRAFT_88147"/>
<dbReference type="InterPro" id="IPR006620">
    <property type="entry name" value="Pro_4_hyd_alph"/>
</dbReference>
<gene>
    <name evidence="9" type="ORF">VOLCADRAFT_88147</name>
</gene>
<dbReference type="GO" id="GO:0031418">
    <property type="term" value="F:L-ascorbic acid binding"/>
    <property type="evidence" value="ECO:0007669"/>
    <property type="project" value="InterPro"/>
</dbReference>
<sequence>MWRLFRRGARRKQQEQEQLLREQIRQQLEQQQQQLSRQQRKLPDEVGPQQQQQQEPQRHEVQADQAPELLSQPQPQQRGTDLLLSAFSPGRRVAPAPQPRSPETPSAVVIDRSAALPAAAQVAAEWLPQGPTSPMASPAPKPPLATPAEAATAPPPSPEDIITIDQRPSAHAATAAGGGVAPPKAPTQPPQPQPHSRRGTRGDVRRGTAAAAIAAGETPFLEPPLLQHPLLLPPGDGGGGGVAGHRGASRASSITGTAAGVPYSGKVDLEVDVAVVGAGVTGLATALALRRVYPRLRIKVFDRRSARPEGSRKYGSYCRLEPNGLRAAAAIDPRLRTAILQHGLRARPVLIHDTDGSLITRLEEGGTRSMRRFGEPYITIGWYELEQALLSLLPPDIVQYGAHYVGHRERDDGAYISFRRSAPALVRAGFLVACDGPFSDVRKRMVRDGDPMYDGVVKWLGRLPGDDVPSLPLDFNAVWLSPGRTFLSHSLAGGDVAWEAVATDPDLRELGFRRVGYNLITKRVERLPQGAPRTASLRSSSVRHPSSGFLPAIAGLPSGNKPSAAGRRTLYTSLEDDARQQFSGSGTTRHHGTATDAVTATQAPAAPDSATGELPFDAVSAAAAAASLPAADVSYLDSDELRSDDEAADGEGYGEASEGEEGEEDARGSGEVLQKLLALFTDFPPEVRAMLRNTRPSAVVEAGVWVRRASELPSALGRGRVLILGEAAHPMRPSSQEENQALEDAAVLGGCVQLHGLNKEALRRYEAERKPRWRHVMQLAMAANSTPSATSSGLSQALLDYNTALHGATFRRLHAPLGWRLVEAAKRALWVTALAGACGGLWVGAAALLRSSGLEHLGPFTAAAAVLDDIRRRVAAAGARASRVAAETGSVTAGVAAANQEVRGEKESGGLPAAAAAAAAGERRPWWRRRPWAQRRPRVAKVQTVEEKDAESAPAAMEAAAEERQRRPWRVDKLLRGRDAPAAVAQAAAVVAAPAVVAVGGVSDAVVRAKDYVVEKGFAVVDGVFGRDVARQLRAEVLQLYEQGLMHKNCTHLVVSNCGASPKHPPTAHPSSPLLATPIPPNPNRNPNRNRNRNPNPPRGQAAAPLCASLNSDRTLATLLSLFLPQLTLDAQAIKLQYNAGGGGCFPMHYDSDELLDGRRVTAIFYLNPGWTESHGGQLRLYPFPRAPLDLEPLEDRLVLFASTRMLHRVLPSTAASRCCFTIWMSQSRKRSFVRHTPSLSSLEPPGSPSDDPAAAARFLMHPSVRQHVCKLVYASEWARSLEESHMVSEAREAMLEQHHREVAIIRRSLGKYLPVVEQLARGELSANMEWF</sequence>
<feature type="compositionally biased region" description="Low complexity" evidence="7">
    <location>
        <begin position="536"/>
        <end position="547"/>
    </location>
</feature>
<dbReference type="Proteomes" id="UP000001058">
    <property type="component" value="Unassembled WGS sequence"/>
</dbReference>
<accession>D8TNE5</accession>
<dbReference type="Gene3D" id="2.60.120.620">
    <property type="entry name" value="q2cbj1_9rhob like domain"/>
    <property type="match status" value="1"/>
</dbReference>
<evidence type="ECO:0000256" key="5">
    <source>
        <dbReference type="ARBA" id="ARBA00023004"/>
    </source>
</evidence>
<dbReference type="GO" id="GO:0051213">
    <property type="term" value="F:dioxygenase activity"/>
    <property type="evidence" value="ECO:0007669"/>
    <property type="project" value="UniProtKB-KW"/>
</dbReference>
<dbReference type="STRING" id="3068.D8TNE5"/>
<comment type="cofactor">
    <cofactor evidence="1">
        <name>L-ascorbate</name>
        <dbReference type="ChEBI" id="CHEBI:38290"/>
    </cofactor>
</comment>
<feature type="compositionally biased region" description="Low complexity" evidence="7">
    <location>
        <begin position="27"/>
        <end position="37"/>
    </location>
</feature>
<dbReference type="RefSeq" id="XP_002947839.1">
    <property type="nucleotide sequence ID" value="XM_002947793.1"/>
</dbReference>
<dbReference type="InterPro" id="IPR005123">
    <property type="entry name" value="Oxoglu/Fe-dep_dioxygenase_dom"/>
</dbReference>
<name>D8TNE5_VOLCA</name>
<evidence type="ECO:0000256" key="4">
    <source>
        <dbReference type="ARBA" id="ARBA00023002"/>
    </source>
</evidence>
<evidence type="ECO:0000256" key="1">
    <source>
        <dbReference type="ARBA" id="ARBA00001961"/>
    </source>
</evidence>
<dbReference type="EMBL" id="GL378329">
    <property type="protein sequence ID" value="EFJ50827.1"/>
    <property type="molecule type" value="Genomic_DNA"/>
</dbReference>
<reference evidence="9 10" key="1">
    <citation type="journal article" date="2010" name="Science">
        <title>Genomic analysis of organismal complexity in the multicellular green alga Volvox carteri.</title>
        <authorList>
            <person name="Prochnik S.E."/>
            <person name="Umen J."/>
            <person name="Nedelcu A.M."/>
            <person name="Hallmann A."/>
            <person name="Miller S.M."/>
            <person name="Nishii I."/>
            <person name="Ferris P."/>
            <person name="Kuo A."/>
            <person name="Mitros T."/>
            <person name="Fritz-Laylin L.K."/>
            <person name="Hellsten U."/>
            <person name="Chapman J."/>
            <person name="Simakov O."/>
            <person name="Rensing S.A."/>
            <person name="Terry A."/>
            <person name="Pangilinan J."/>
            <person name="Kapitonov V."/>
            <person name="Jurka J."/>
            <person name="Salamov A."/>
            <person name="Shapiro H."/>
            <person name="Schmutz J."/>
            <person name="Grimwood J."/>
            <person name="Lindquist E."/>
            <person name="Lucas S."/>
            <person name="Grigoriev I.V."/>
            <person name="Schmitt R."/>
            <person name="Kirk D."/>
            <person name="Rokhsar D.S."/>
        </authorList>
    </citation>
    <scope>NUCLEOTIDE SEQUENCE [LARGE SCALE GENOMIC DNA]</scope>
    <source>
        <strain evidence="10">f. Nagariensis / Eve</strain>
    </source>
</reference>
<keyword evidence="10" id="KW-1185">Reference proteome</keyword>
<feature type="region of interest" description="Disordered" evidence="7">
    <location>
        <begin position="530"/>
        <end position="566"/>
    </location>
</feature>
<evidence type="ECO:0000313" key="10">
    <source>
        <dbReference type="Proteomes" id="UP000001058"/>
    </source>
</evidence>
<organism evidence="10">
    <name type="scientific">Volvox carteri f. nagariensis</name>
    <dbReference type="NCBI Taxonomy" id="3068"/>
    <lineage>
        <taxon>Eukaryota</taxon>
        <taxon>Viridiplantae</taxon>
        <taxon>Chlorophyta</taxon>
        <taxon>core chlorophytes</taxon>
        <taxon>Chlorophyceae</taxon>
        <taxon>CS clade</taxon>
        <taxon>Chlamydomonadales</taxon>
        <taxon>Volvocaceae</taxon>
        <taxon>Volvox</taxon>
    </lineage>
</organism>
<feature type="region of interest" description="Disordered" evidence="7">
    <location>
        <begin position="27"/>
        <end position="82"/>
    </location>
</feature>
<evidence type="ECO:0000256" key="7">
    <source>
        <dbReference type="SAM" id="MobiDB-lite"/>
    </source>
</evidence>
<keyword evidence="6" id="KW-0503">Monooxygenase</keyword>
<dbReference type="GeneID" id="9621103"/>
<feature type="compositionally biased region" description="Pro residues" evidence="7">
    <location>
        <begin position="183"/>
        <end position="193"/>
    </location>
</feature>
<dbReference type="InterPro" id="IPR050493">
    <property type="entry name" value="FAD-dep_Monooxygenase_BioMet"/>
</dbReference>
<evidence type="ECO:0000259" key="8">
    <source>
        <dbReference type="PROSITE" id="PS51471"/>
    </source>
</evidence>
<dbReference type="Gene3D" id="3.50.50.60">
    <property type="entry name" value="FAD/NAD(P)-binding domain"/>
    <property type="match status" value="2"/>
</dbReference>
<dbReference type="GO" id="GO:0004497">
    <property type="term" value="F:monooxygenase activity"/>
    <property type="evidence" value="ECO:0007669"/>
    <property type="project" value="UniProtKB-KW"/>
</dbReference>
<feature type="region of interest" description="Disordered" evidence="7">
    <location>
        <begin position="1059"/>
        <end position="1104"/>
    </location>
</feature>
<protein>
    <recommendedName>
        <fullName evidence="8">Fe2OG dioxygenase domain-containing protein</fullName>
    </recommendedName>
</protein>
<dbReference type="GO" id="GO:0005506">
    <property type="term" value="F:iron ion binding"/>
    <property type="evidence" value="ECO:0007669"/>
    <property type="project" value="InterPro"/>
</dbReference>
<dbReference type="SMART" id="SM00702">
    <property type="entry name" value="P4Hc"/>
    <property type="match status" value="1"/>
</dbReference>
<dbReference type="GO" id="GO:0016705">
    <property type="term" value="F:oxidoreductase activity, acting on paired donors, with incorporation or reduction of molecular oxygen"/>
    <property type="evidence" value="ECO:0007669"/>
    <property type="project" value="InterPro"/>
</dbReference>
<feature type="region of interest" description="Disordered" evidence="7">
    <location>
        <begin position="939"/>
        <end position="963"/>
    </location>
</feature>
<evidence type="ECO:0000313" key="9">
    <source>
        <dbReference type="EMBL" id="EFJ50827.1"/>
    </source>
</evidence>
<evidence type="ECO:0000256" key="2">
    <source>
        <dbReference type="ARBA" id="ARBA00022723"/>
    </source>
</evidence>
<feature type="region of interest" description="Disordered" evidence="7">
    <location>
        <begin position="636"/>
        <end position="669"/>
    </location>
</feature>
<keyword evidence="4" id="KW-0560">Oxidoreductase</keyword>
<dbReference type="SUPFAM" id="SSF51197">
    <property type="entry name" value="Clavaminate synthase-like"/>
    <property type="match status" value="1"/>
</dbReference>
<feature type="region of interest" description="Disordered" evidence="7">
    <location>
        <begin position="128"/>
        <end position="208"/>
    </location>
</feature>
<dbReference type="SUPFAM" id="SSF51905">
    <property type="entry name" value="FAD/NAD(P)-binding domain"/>
    <property type="match status" value="1"/>
</dbReference>
<keyword evidence="5" id="KW-0408">Iron</keyword>
<evidence type="ECO:0000256" key="6">
    <source>
        <dbReference type="ARBA" id="ARBA00023033"/>
    </source>
</evidence>
<evidence type="ECO:0000256" key="3">
    <source>
        <dbReference type="ARBA" id="ARBA00022964"/>
    </source>
</evidence>
<dbReference type="PRINTS" id="PR00420">
    <property type="entry name" value="RNGMNOXGNASE"/>
</dbReference>
<dbReference type="PANTHER" id="PTHR13789">
    <property type="entry name" value="MONOOXYGENASE"/>
    <property type="match status" value="1"/>
</dbReference>
<dbReference type="InterPro" id="IPR044862">
    <property type="entry name" value="Pro_4_hyd_alph_FE2OG_OXY"/>
</dbReference>
<dbReference type="PROSITE" id="PS51471">
    <property type="entry name" value="FE2OG_OXY"/>
    <property type="match status" value="1"/>
</dbReference>
<dbReference type="eggNOG" id="KOG3710">
    <property type="taxonomic scope" value="Eukaryota"/>
</dbReference>
<keyword evidence="2" id="KW-0479">Metal-binding</keyword>
<dbReference type="PANTHER" id="PTHR13789:SF309">
    <property type="entry name" value="PUTATIVE (AFU_ORTHOLOGUE AFUA_6G14510)-RELATED"/>
    <property type="match status" value="1"/>
</dbReference>
<dbReference type="OrthoDB" id="47494at2759"/>
<dbReference type="InParanoid" id="D8TNE5"/>
<keyword evidence="3" id="KW-0223">Dioxygenase</keyword>
<proteinExistence type="predicted"/>
<dbReference type="InterPro" id="IPR036188">
    <property type="entry name" value="FAD/NAD-bd_sf"/>
</dbReference>
<feature type="domain" description="Fe2OG dioxygenase" evidence="8">
    <location>
        <begin position="1130"/>
        <end position="1227"/>
    </location>
</feature>
<dbReference type="Pfam" id="PF13640">
    <property type="entry name" value="2OG-FeII_Oxy_3"/>
    <property type="match status" value="1"/>
</dbReference>